<dbReference type="Proteomes" id="UP001620626">
    <property type="component" value="Unassembled WGS sequence"/>
</dbReference>
<name>A0ABD2K1V4_9BILA</name>
<dbReference type="AlphaFoldDB" id="A0ABD2K1V4"/>
<feature type="signal peptide" evidence="1">
    <location>
        <begin position="1"/>
        <end position="23"/>
    </location>
</feature>
<dbReference type="EMBL" id="JBICBT010000849">
    <property type="protein sequence ID" value="KAL3096875.1"/>
    <property type="molecule type" value="Genomic_DNA"/>
</dbReference>
<evidence type="ECO:0000256" key="1">
    <source>
        <dbReference type="SAM" id="SignalP"/>
    </source>
</evidence>
<proteinExistence type="predicted"/>
<organism evidence="2 3">
    <name type="scientific">Heterodera trifolii</name>
    <dbReference type="NCBI Taxonomy" id="157864"/>
    <lineage>
        <taxon>Eukaryota</taxon>
        <taxon>Metazoa</taxon>
        <taxon>Ecdysozoa</taxon>
        <taxon>Nematoda</taxon>
        <taxon>Chromadorea</taxon>
        <taxon>Rhabditida</taxon>
        <taxon>Tylenchina</taxon>
        <taxon>Tylenchomorpha</taxon>
        <taxon>Tylenchoidea</taxon>
        <taxon>Heteroderidae</taxon>
        <taxon>Heteroderinae</taxon>
        <taxon>Heterodera</taxon>
    </lineage>
</organism>
<gene>
    <name evidence="2" type="ORF">niasHT_023737</name>
</gene>
<protein>
    <submittedName>
        <fullName evidence="2">Uncharacterized protein</fullName>
    </submittedName>
</protein>
<accession>A0ABD2K1V4</accession>
<keyword evidence="3" id="KW-1185">Reference proteome</keyword>
<evidence type="ECO:0000313" key="2">
    <source>
        <dbReference type="EMBL" id="KAL3096875.1"/>
    </source>
</evidence>
<comment type="caution">
    <text evidence="2">The sequence shown here is derived from an EMBL/GenBank/DDBJ whole genome shotgun (WGS) entry which is preliminary data.</text>
</comment>
<sequence>MCCRGSVVLNLALALLLIRLSFPHLKSRLTPYAEHKTVHELLKRISGEIETIHELCRRDEVRDRLDAVLAVLKRVASSVDQITTTWNRQK</sequence>
<reference evidence="2 3" key="1">
    <citation type="submission" date="2024-10" db="EMBL/GenBank/DDBJ databases">
        <authorList>
            <person name="Kim D."/>
        </authorList>
    </citation>
    <scope>NUCLEOTIDE SEQUENCE [LARGE SCALE GENOMIC DNA]</scope>
    <source>
        <strain evidence="2">BH-2024</strain>
    </source>
</reference>
<feature type="chain" id="PRO_5044832000" evidence="1">
    <location>
        <begin position="24"/>
        <end position="90"/>
    </location>
</feature>
<keyword evidence="1" id="KW-0732">Signal</keyword>
<evidence type="ECO:0000313" key="3">
    <source>
        <dbReference type="Proteomes" id="UP001620626"/>
    </source>
</evidence>